<dbReference type="SUPFAM" id="SSF52540">
    <property type="entry name" value="P-loop containing nucleoside triphosphate hydrolases"/>
    <property type="match status" value="1"/>
</dbReference>
<keyword evidence="3" id="KW-0963">Cytoplasm</keyword>
<dbReference type="RefSeq" id="XP_029016334.1">
    <property type="nucleotide sequence ID" value="XM_029160501.3"/>
</dbReference>
<dbReference type="GeneID" id="114861373"/>
<keyword evidence="9" id="KW-1185">Reference proteome</keyword>
<feature type="transmembrane region" description="Helical" evidence="7">
    <location>
        <begin position="53"/>
        <end position="75"/>
    </location>
</feature>
<dbReference type="Proteomes" id="UP000515150">
    <property type="component" value="Chromosome 9"/>
</dbReference>
<protein>
    <recommendedName>
        <fullName evidence="6">Sulfotransferase</fullName>
        <ecNumber evidence="6">2.8.2.-</ecNumber>
    </recommendedName>
</protein>
<dbReference type="GO" id="GO:0006584">
    <property type="term" value="P:catecholamine metabolic process"/>
    <property type="evidence" value="ECO:0007669"/>
    <property type="project" value="UniProtKB-KW"/>
</dbReference>
<gene>
    <name evidence="10" type="primary">LOC114861373</name>
</gene>
<evidence type="ECO:0000256" key="7">
    <source>
        <dbReference type="SAM" id="Phobius"/>
    </source>
</evidence>
<dbReference type="Gene3D" id="3.40.50.300">
    <property type="entry name" value="P-loop containing nucleotide triphosphate hydrolases"/>
    <property type="match status" value="1"/>
</dbReference>
<evidence type="ECO:0000256" key="4">
    <source>
        <dbReference type="ARBA" id="ARBA00022679"/>
    </source>
</evidence>
<comment type="subcellular location">
    <subcellularLocation>
        <location evidence="1">Cytoplasm</location>
    </subcellularLocation>
</comment>
<evidence type="ECO:0000256" key="6">
    <source>
        <dbReference type="RuleBase" id="RU361155"/>
    </source>
</evidence>
<evidence type="ECO:0000256" key="2">
    <source>
        <dbReference type="ARBA" id="ARBA00005771"/>
    </source>
</evidence>
<evidence type="ECO:0000256" key="1">
    <source>
        <dbReference type="ARBA" id="ARBA00004496"/>
    </source>
</evidence>
<dbReference type="KEGG" id="bspl:114861373"/>
<dbReference type="GO" id="GO:0006805">
    <property type="term" value="P:xenobiotic metabolic process"/>
    <property type="evidence" value="ECO:0007669"/>
    <property type="project" value="UniProtKB-ARBA"/>
</dbReference>
<evidence type="ECO:0000256" key="3">
    <source>
        <dbReference type="ARBA" id="ARBA00022490"/>
    </source>
</evidence>
<dbReference type="OrthoDB" id="205623at2759"/>
<dbReference type="AlphaFoldDB" id="A0A6P7NF38"/>
<dbReference type="InParanoid" id="A0A6P7NF38"/>
<evidence type="ECO:0000313" key="9">
    <source>
        <dbReference type="Proteomes" id="UP000515150"/>
    </source>
</evidence>
<dbReference type="PANTHER" id="PTHR11783">
    <property type="entry name" value="SULFOTRANSFERASE SULT"/>
    <property type="match status" value="1"/>
</dbReference>
<evidence type="ECO:0000313" key="10">
    <source>
        <dbReference type="RefSeq" id="XP_029016334.1"/>
    </source>
</evidence>
<dbReference type="GO" id="GO:0008146">
    <property type="term" value="F:sulfotransferase activity"/>
    <property type="evidence" value="ECO:0007669"/>
    <property type="project" value="InterPro"/>
</dbReference>
<sequence>MEQINSRVFNYKNYNFFKDQTTAELIDLLQSFEVRDSDLFLVTYPKSGELKNLLIYFCIGGNNMLLFLFTGTIWAQQIMISICELDGGLNNYINNSGQMPWLEYHDKDEDYSLRASPRLFTSHLTPALMPPQLKDKKAKIIYVMRNPKDNIVSYYHFSCALKVMETPKSFECFLEEFLNGNVPGSSWFDHIREWHLNKDQYNILFLTYEDMTLDLKAAITKICKFLGKNLNEETIEQVVEKCTFKTMKKDPKANYEFLPKDMFDGNFMRKGQIGDWKNSFTVAQSERVDKMLQEKLGNLSLKFICE</sequence>
<proteinExistence type="inferred from homology"/>
<dbReference type="InterPro" id="IPR000863">
    <property type="entry name" value="Sulfotransferase_dom"/>
</dbReference>
<accession>A0A6P7NF38</accession>
<keyword evidence="4 6" id="KW-0808">Transferase</keyword>
<dbReference type="Pfam" id="PF00685">
    <property type="entry name" value="Sulfotransfer_1"/>
    <property type="match status" value="1"/>
</dbReference>
<dbReference type="FunCoup" id="A0A6P7NF38">
    <property type="interactions" value="23"/>
</dbReference>
<name>A0A6P7NF38_BETSP</name>
<dbReference type="InterPro" id="IPR027417">
    <property type="entry name" value="P-loop_NTPase"/>
</dbReference>
<feature type="domain" description="Sulfotransferase" evidence="8">
    <location>
        <begin position="70"/>
        <end position="298"/>
    </location>
</feature>
<dbReference type="EC" id="2.8.2.-" evidence="6"/>
<reference evidence="10" key="1">
    <citation type="submission" date="2025-08" db="UniProtKB">
        <authorList>
            <consortium name="RefSeq"/>
        </authorList>
    </citation>
    <scope>IDENTIFICATION</scope>
</reference>
<keyword evidence="7" id="KW-1133">Transmembrane helix</keyword>
<evidence type="ECO:0000256" key="5">
    <source>
        <dbReference type="ARBA" id="ARBA00022939"/>
    </source>
</evidence>
<keyword evidence="7" id="KW-0812">Transmembrane</keyword>
<keyword evidence="7" id="KW-0472">Membrane</keyword>
<keyword evidence="5" id="KW-0128">Catecholamine metabolism</keyword>
<dbReference type="GO" id="GO:0005737">
    <property type="term" value="C:cytoplasm"/>
    <property type="evidence" value="ECO:0007669"/>
    <property type="project" value="UniProtKB-SubCell"/>
</dbReference>
<comment type="similarity">
    <text evidence="2 6">Belongs to the sulfotransferase 1 family.</text>
</comment>
<evidence type="ECO:0000259" key="8">
    <source>
        <dbReference type="Pfam" id="PF00685"/>
    </source>
</evidence>
<organism evidence="9 10">
    <name type="scientific">Betta splendens</name>
    <name type="common">Siamese fighting fish</name>
    <dbReference type="NCBI Taxonomy" id="158456"/>
    <lineage>
        <taxon>Eukaryota</taxon>
        <taxon>Metazoa</taxon>
        <taxon>Chordata</taxon>
        <taxon>Craniata</taxon>
        <taxon>Vertebrata</taxon>
        <taxon>Euteleostomi</taxon>
        <taxon>Actinopterygii</taxon>
        <taxon>Neopterygii</taxon>
        <taxon>Teleostei</taxon>
        <taxon>Neoteleostei</taxon>
        <taxon>Acanthomorphata</taxon>
        <taxon>Anabantaria</taxon>
        <taxon>Anabantiformes</taxon>
        <taxon>Anabantoidei</taxon>
        <taxon>Osphronemidae</taxon>
        <taxon>Betta</taxon>
    </lineage>
</organism>
<dbReference type="FunFam" id="3.40.50.300:FF:000433">
    <property type="entry name" value="Estrogen sulfotransferase"/>
    <property type="match status" value="1"/>
</dbReference>